<keyword evidence="14" id="KW-0812">Transmembrane</keyword>
<comment type="caution">
    <text evidence="15">The sequence shown here is derived from an EMBL/GenBank/DDBJ whole genome shotgun (WGS) entry which is preliminary data.</text>
</comment>
<gene>
    <name evidence="13 15" type="primary">lpxK</name>
    <name evidence="15" type="ORF">AAX29_01094</name>
</gene>
<evidence type="ECO:0000256" key="4">
    <source>
        <dbReference type="ARBA" id="ARBA00016436"/>
    </source>
</evidence>
<dbReference type="InterPro" id="IPR003758">
    <property type="entry name" value="LpxK"/>
</dbReference>
<evidence type="ECO:0000256" key="14">
    <source>
        <dbReference type="SAM" id="Phobius"/>
    </source>
</evidence>
<evidence type="ECO:0000256" key="8">
    <source>
        <dbReference type="ARBA" id="ARBA00022741"/>
    </source>
</evidence>
<feature type="binding site" evidence="13">
    <location>
        <begin position="61"/>
        <end position="68"/>
    </location>
    <ligand>
        <name>ATP</name>
        <dbReference type="ChEBI" id="CHEBI:30616"/>
    </ligand>
</feature>
<evidence type="ECO:0000256" key="6">
    <source>
        <dbReference type="ARBA" id="ARBA00022556"/>
    </source>
</evidence>
<dbReference type="PANTHER" id="PTHR42724">
    <property type="entry name" value="TETRAACYLDISACCHARIDE 4'-KINASE"/>
    <property type="match status" value="1"/>
</dbReference>
<proteinExistence type="inferred from homology"/>
<keyword evidence="14" id="KW-0472">Membrane</keyword>
<evidence type="ECO:0000256" key="7">
    <source>
        <dbReference type="ARBA" id="ARBA00022679"/>
    </source>
</evidence>
<dbReference type="UniPathway" id="UPA00359">
    <property type="reaction ID" value="UER00482"/>
</dbReference>
<keyword evidence="9 13" id="KW-0418">Kinase</keyword>
<keyword evidence="8 13" id="KW-0547">Nucleotide-binding</keyword>
<comment type="pathway">
    <text evidence="2 13">Glycolipid biosynthesis; lipid IV(A) biosynthesis; lipid IV(A) from (3R)-3-hydroxytetradecanoyl-[acyl-carrier-protein] and UDP-N-acetyl-alpha-D-glucosamine: step 6/6.</text>
</comment>
<comment type="catalytic activity">
    <reaction evidence="13">
        <text>a lipid A disaccharide + ATP = a lipid IVA + ADP + H(+)</text>
        <dbReference type="Rhea" id="RHEA:67840"/>
        <dbReference type="ChEBI" id="CHEBI:15378"/>
        <dbReference type="ChEBI" id="CHEBI:30616"/>
        <dbReference type="ChEBI" id="CHEBI:176343"/>
        <dbReference type="ChEBI" id="CHEBI:176425"/>
        <dbReference type="ChEBI" id="CHEBI:456216"/>
        <dbReference type="EC" id="2.7.1.130"/>
    </reaction>
</comment>
<dbReference type="GO" id="GO:0009245">
    <property type="term" value="P:lipid A biosynthetic process"/>
    <property type="evidence" value="ECO:0007669"/>
    <property type="project" value="UniProtKB-UniRule"/>
</dbReference>
<comment type="function">
    <text evidence="1 13">Transfers the gamma-phosphate of ATP to the 4'-position of a tetraacyldisaccharide 1-phosphate intermediate (termed DS-1-P) to form tetraacyldisaccharide 1,4'-bis-phosphate (lipid IVA).</text>
</comment>
<reference evidence="16" key="1">
    <citation type="submission" date="2015-05" db="EMBL/GenBank/DDBJ databases">
        <authorList>
            <person name="Rovetto F."/>
            <person name="Cocolin L."/>
            <person name="Illeghems K."/>
            <person name="Van Nieuwerburgh F."/>
            <person name="Houf K."/>
        </authorList>
    </citation>
    <scope>NUCLEOTIDE SEQUENCE [LARGE SCALE GENOMIC DNA]</scope>
    <source>
        <strain evidence="16">DU22</strain>
    </source>
</reference>
<dbReference type="HAMAP" id="MF_00409">
    <property type="entry name" value="LpxK"/>
    <property type="match status" value="1"/>
</dbReference>
<dbReference type="Pfam" id="PF02606">
    <property type="entry name" value="LpxK"/>
    <property type="match status" value="1"/>
</dbReference>
<evidence type="ECO:0000256" key="13">
    <source>
        <dbReference type="HAMAP-Rule" id="MF_00409"/>
    </source>
</evidence>
<dbReference type="PATRIC" id="fig|544718.51.peg.1069"/>
<dbReference type="STRING" id="544718.AAX25_01362"/>
<keyword evidence="14" id="KW-1133">Transmembrane helix</keyword>
<accession>A0A1C0B6X3</accession>
<comment type="similarity">
    <text evidence="13">Belongs to the LpxK family.</text>
</comment>
<dbReference type="EMBL" id="LCUJ01000003">
    <property type="protein sequence ID" value="OCL99282.1"/>
    <property type="molecule type" value="Genomic_DNA"/>
</dbReference>
<dbReference type="AlphaFoldDB" id="A0A1C0B6X3"/>
<evidence type="ECO:0000256" key="9">
    <source>
        <dbReference type="ARBA" id="ARBA00022777"/>
    </source>
</evidence>
<dbReference type="NCBIfam" id="TIGR00682">
    <property type="entry name" value="lpxK"/>
    <property type="match status" value="1"/>
</dbReference>
<evidence type="ECO:0000256" key="12">
    <source>
        <dbReference type="ARBA" id="ARBA00029757"/>
    </source>
</evidence>
<dbReference type="GO" id="GO:0005524">
    <property type="term" value="F:ATP binding"/>
    <property type="evidence" value="ECO:0007669"/>
    <property type="project" value="UniProtKB-UniRule"/>
</dbReference>
<dbReference type="GO" id="GO:0009244">
    <property type="term" value="P:lipopolysaccharide core region biosynthetic process"/>
    <property type="evidence" value="ECO:0007669"/>
    <property type="project" value="TreeGrafter"/>
</dbReference>
<evidence type="ECO:0000256" key="11">
    <source>
        <dbReference type="ARBA" id="ARBA00023098"/>
    </source>
</evidence>
<evidence type="ECO:0000256" key="10">
    <source>
        <dbReference type="ARBA" id="ARBA00022840"/>
    </source>
</evidence>
<dbReference type="RefSeq" id="WP_066186118.1">
    <property type="nucleotide sequence ID" value="NZ_LCUJ01000003.1"/>
</dbReference>
<dbReference type="NCBIfam" id="NF001892">
    <property type="entry name" value="PRK00652.1-5"/>
    <property type="match status" value="1"/>
</dbReference>
<sequence length="320" mass="36617">MKQKLIIWFENYLFYPNSFQKLISFLLLPLSFLYIIVILSKRLFAKKIDFSLAIISVGNLIVGGSGKTPITIKLASNYKNVFIILRGYGRESKGFFLVSQNGNILVDVKTSGDEAMLLAKSLKNASVIVSEDRVLGINKAKELGAKIIFLDDAFSKYSIKKFDILLKAKNEPENSFCIPSGAYREPKYFYNKADLILKEGIDFKRVVTIKNALNNSSLESNSKTLLLTAISKPKRLLEFLEKDTKMISFADHHNFTKDELINILEDNRAYKIITTLKDFVKIKEFDKELDLSVFYLMHLDIVFTNESTFNTINSYIKEFE</sequence>
<dbReference type="OrthoDB" id="9766423at2"/>
<feature type="transmembrane region" description="Helical" evidence="14">
    <location>
        <begin position="22"/>
        <end position="40"/>
    </location>
</feature>
<keyword evidence="10 13" id="KW-0067">ATP-binding</keyword>
<dbReference type="PANTHER" id="PTHR42724:SF1">
    <property type="entry name" value="TETRAACYLDISACCHARIDE 4'-KINASE, MITOCHONDRIAL-RELATED"/>
    <property type="match status" value="1"/>
</dbReference>
<organism evidence="15 16">
    <name type="scientific">Aliarcobacter thereius</name>
    <dbReference type="NCBI Taxonomy" id="544718"/>
    <lineage>
        <taxon>Bacteria</taxon>
        <taxon>Pseudomonadati</taxon>
        <taxon>Campylobacterota</taxon>
        <taxon>Epsilonproteobacteria</taxon>
        <taxon>Campylobacterales</taxon>
        <taxon>Arcobacteraceae</taxon>
        <taxon>Aliarcobacter</taxon>
    </lineage>
</organism>
<evidence type="ECO:0000313" key="15">
    <source>
        <dbReference type="EMBL" id="OCL99282.1"/>
    </source>
</evidence>
<dbReference type="EC" id="2.7.1.130" evidence="3 13"/>
<keyword evidence="7 13" id="KW-0808">Transferase</keyword>
<evidence type="ECO:0000256" key="3">
    <source>
        <dbReference type="ARBA" id="ARBA00012071"/>
    </source>
</evidence>
<dbReference type="GO" id="GO:0005886">
    <property type="term" value="C:plasma membrane"/>
    <property type="evidence" value="ECO:0007669"/>
    <property type="project" value="TreeGrafter"/>
</dbReference>
<keyword evidence="11 13" id="KW-0443">Lipid metabolism</keyword>
<name>A0A1C0B6X3_9BACT</name>
<evidence type="ECO:0000313" key="16">
    <source>
        <dbReference type="Proteomes" id="UP000093281"/>
    </source>
</evidence>
<dbReference type="Proteomes" id="UP000093281">
    <property type="component" value="Unassembled WGS sequence"/>
</dbReference>
<evidence type="ECO:0000256" key="1">
    <source>
        <dbReference type="ARBA" id="ARBA00002274"/>
    </source>
</evidence>
<keyword evidence="6 13" id="KW-0441">Lipid A biosynthesis</keyword>
<keyword evidence="5 13" id="KW-0444">Lipid biosynthesis</keyword>
<dbReference type="GO" id="GO:0009029">
    <property type="term" value="F:lipid-A 4'-kinase activity"/>
    <property type="evidence" value="ECO:0007669"/>
    <property type="project" value="UniProtKB-UniRule"/>
</dbReference>
<evidence type="ECO:0000256" key="2">
    <source>
        <dbReference type="ARBA" id="ARBA00004870"/>
    </source>
</evidence>
<protein>
    <recommendedName>
        <fullName evidence="4 13">Tetraacyldisaccharide 4'-kinase</fullName>
        <ecNumber evidence="3 13">2.7.1.130</ecNumber>
    </recommendedName>
    <alternativeName>
        <fullName evidence="12 13">Lipid A 4'-kinase</fullName>
    </alternativeName>
</protein>
<evidence type="ECO:0000256" key="5">
    <source>
        <dbReference type="ARBA" id="ARBA00022516"/>
    </source>
</evidence>